<feature type="coiled-coil region" evidence="1">
    <location>
        <begin position="262"/>
        <end position="289"/>
    </location>
</feature>
<sequence length="1330" mass="145439">MGVPKQKLTEWPEDLKDVIDWFLRVGGKDKESNGDDKKDKLKDAVKTLDGFDASSISLKSADSIQGLFNYVAGGLQLFIGYDNNGTHELTGEGIAAKSGYTSSYNDSAQWSGDSTNPTMYAQIFLGTIPFLYFGLTYTYWKCSKNQSGHWGQYSLNGGGRSPLYLFMVNMGFGTNNLQDITGSEVAERLKRNPIYGFDELKNAKTEQHSYSKFLTAIDEKHGKSTLTSNPTDCALYALHRASIAYLQSTFQSDESDQNLRGIKEKLLKFKKETKNYDDLETEVDAFLREINVILSSSSHLGGMSAADHFSPAGPVAGTLTTLGLGSAAAAYILNLGGAKTLSFNRPVDLASDSPSNLKEAIDWILRVTGKDGQDKGGQGATAIKALTEQVKTLLESVIGSDPGLKKDAFENVISALGNSGSDTLITKLADGLQQFIGYEGGSFVGSSNTTGKITGSGIAPSNMATHRLCDATIAFTIAVLEGCKNNEKVKLRKDQISKIDNVIKSLHEKYGQGPEKLQEVGGPMKRELNKTNFNGTGIDSFVEDIGTAFEKLKGISHDRPNDVAQKVGEYLKEVLKGTRGSWQGNADQAASKLQALVQKFKSNNIYDTSDNTFSQNIRNVENNLITKNAIQAVRPILEAAKGEFVWHLEKAYVSYYQGTPVDTGTRNSNNTEAKTCAQIFLGCMPLIYHCLTQFYWLCLDTKKRWDKYPFSGGGLRNLMVALGYGDAFLGGSTGSTVMTNVAAKLKELSTANDATSKPYPEFLNTLTSNLNDAINPSSSPNLTGQTIPALYHIAKLYFRHQHGRNVGKPRPPSSIREMLYWFSGLQFSPQYDSLQSHISSVFRSLLGKATSADDTELSLDVADSGATKDSNNKLSAVDLKGYLTMTCLYTPMVLGRLQGHGVSTGINEPYLLHLFGNGMSFAYPSGAALLSKLSEYAYALQFQLSFLTQQCFTHNGDGCGWRMCSKCGQAAGQGSPSPLQAFLTDKLHGFRRGHPSDPSSHLASCSAKSMCHVPMGFKAEYLRETPGYGYHVFYPLLFYCSDNTRPLRLLSDKLQCISNYTPRSLGDMFGFYLHLCLQVFNKRSNNFTFSSYITRLLTTQRHPSRAGLLIFEYLEGSIVELGSALHGVIRHCHSRQNRGSGIEHIGVSGTQCSHSDSSPADLWSLFSGMDNNHAACKSAKCGAYLSPLTRSNGSTFGKSAGFASTYLSWVSYLADDFKERLESLLTDFTNITCTECKTQNGKNCNCTKGNHGRSQCSCESVVSCSDVLSLFYDHGFNFLNVQSLSGKGSGNGDIKRTCNAFHSQLQTVINGDPLHTLLVAVDRFLYAIRW</sequence>
<organism evidence="2 3">
    <name type="scientific">Babesia caballi</name>
    <dbReference type="NCBI Taxonomy" id="5871"/>
    <lineage>
        <taxon>Eukaryota</taxon>
        <taxon>Sar</taxon>
        <taxon>Alveolata</taxon>
        <taxon>Apicomplexa</taxon>
        <taxon>Aconoidasida</taxon>
        <taxon>Piroplasmida</taxon>
        <taxon>Babesiidae</taxon>
        <taxon>Babesia</taxon>
    </lineage>
</organism>
<reference evidence="2 3" key="1">
    <citation type="submission" date="2021-06" db="EMBL/GenBank/DDBJ databases">
        <title>Genome sequence of Babesia caballi.</title>
        <authorList>
            <person name="Yamagishi J."/>
            <person name="Kidaka T."/>
            <person name="Ochi A."/>
        </authorList>
    </citation>
    <scope>NUCLEOTIDE SEQUENCE [LARGE SCALE GENOMIC DNA]</scope>
    <source>
        <strain evidence="2">USDA-D6B2</strain>
    </source>
</reference>
<gene>
    <name evidence="2" type="ORF">BcabD6B2_38100</name>
</gene>
<keyword evidence="1" id="KW-0175">Coiled coil</keyword>
<proteinExistence type="predicted"/>
<dbReference type="GeneID" id="94195856"/>
<keyword evidence="3" id="KW-1185">Reference proteome</keyword>
<protein>
    <submittedName>
        <fullName evidence="2">Variant erythrocyte surface antigen-1 family protein</fullName>
    </submittedName>
</protein>
<dbReference type="RefSeq" id="XP_067716444.1">
    <property type="nucleotide sequence ID" value="XM_067860343.1"/>
</dbReference>
<evidence type="ECO:0000313" key="2">
    <source>
        <dbReference type="EMBL" id="GIX64375.1"/>
    </source>
</evidence>
<evidence type="ECO:0000256" key="1">
    <source>
        <dbReference type="SAM" id="Coils"/>
    </source>
</evidence>
<dbReference type="EMBL" id="BPLF01000003">
    <property type="protein sequence ID" value="GIX64375.1"/>
    <property type="molecule type" value="Genomic_DNA"/>
</dbReference>
<evidence type="ECO:0000313" key="3">
    <source>
        <dbReference type="Proteomes" id="UP001497744"/>
    </source>
</evidence>
<accession>A0AAV4LWV1</accession>
<dbReference type="Proteomes" id="UP001497744">
    <property type="component" value="Unassembled WGS sequence"/>
</dbReference>
<comment type="caution">
    <text evidence="2">The sequence shown here is derived from an EMBL/GenBank/DDBJ whole genome shotgun (WGS) entry which is preliminary data.</text>
</comment>
<name>A0AAV4LWV1_BABCB</name>